<feature type="compositionally biased region" description="Pro residues" evidence="1">
    <location>
        <begin position="45"/>
        <end position="57"/>
    </location>
</feature>
<dbReference type="AlphaFoldDB" id="A0AAE2CAV3"/>
<keyword evidence="3" id="KW-1185">Reference proteome</keyword>
<sequence>MPATSLMASTSTLASASDVGRPYFNQQQKFDAATMLPNSANCPAPADPPPPPPPTPATPLVKRSYSNVVQHNSTTSLQFDPNRAAKKHSAKTNVEPWVRSPKLLQLPNV</sequence>
<reference evidence="2" key="1">
    <citation type="submission" date="2020-06" db="EMBL/GenBank/DDBJ databases">
        <authorList>
            <person name="Li T."/>
            <person name="Hu X."/>
            <person name="Zhang T."/>
            <person name="Song X."/>
            <person name="Zhang H."/>
            <person name="Dai N."/>
            <person name="Sheng W."/>
            <person name="Hou X."/>
            <person name="Wei L."/>
        </authorList>
    </citation>
    <scope>NUCLEOTIDE SEQUENCE</scope>
    <source>
        <strain evidence="2">3651</strain>
        <tissue evidence="2">Leaf</tissue>
    </source>
</reference>
<name>A0AAE2CAV3_9LAMI</name>
<evidence type="ECO:0000256" key="1">
    <source>
        <dbReference type="SAM" id="MobiDB-lite"/>
    </source>
</evidence>
<evidence type="ECO:0000313" key="2">
    <source>
        <dbReference type="EMBL" id="KAK4415459.1"/>
    </source>
</evidence>
<organism evidence="2 3">
    <name type="scientific">Sesamum alatum</name>
    <dbReference type="NCBI Taxonomy" id="300844"/>
    <lineage>
        <taxon>Eukaryota</taxon>
        <taxon>Viridiplantae</taxon>
        <taxon>Streptophyta</taxon>
        <taxon>Embryophyta</taxon>
        <taxon>Tracheophyta</taxon>
        <taxon>Spermatophyta</taxon>
        <taxon>Magnoliopsida</taxon>
        <taxon>eudicotyledons</taxon>
        <taxon>Gunneridae</taxon>
        <taxon>Pentapetalae</taxon>
        <taxon>asterids</taxon>
        <taxon>lamiids</taxon>
        <taxon>Lamiales</taxon>
        <taxon>Pedaliaceae</taxon>
        <taxon>Sesamum</taxon>
    </lineage>
</organism>
<feature type="compositionally biased region" description="Low complexity" evidence="1">
    <location>
        <begin position="1"/>
        <end position="17"/>
    </location>
</feature>
<feature type="region of interest" description="Disordered" evidence="1">
    <location>
        <begin position="1"/>
        <end position="20"/>
    </location>
</feature>
<gene>
    <name evidence="2" type="ORF">Salat_2653300</name>
</gene>
<reference evidence="2" key="2">
    <citation type="journal article" date="2024" name="Plant">
        <title>Genomic evolution and insights into agronomic trait innovations of Sesamum species.</title>
        <authorList>
            <person name="Miao H."/>
            <person name="Wang L."/>
            <person name="Qu L."/>
            <person name="Liu H."/>
            <person name="Sun Y."/>
            <person name="Le M."/>
            <person name="Wang Q."/>
            <person name="Wei S."/>
            <person name="Zheng Y."/>
            <person name="Lin W."/>
            <person name="Duan Y."/>
            <person name="Cao H."/>
            <person name="Xiong S."/>
            <person name="Wang X."/>
            <person name="Wei L."/>
            <person name="Li C."/>
            <person name="Ma Q."/>
            <person name="Ju M."/>
            <person name="Zhao R."/>
            <person name="Li G."/>
            <person name="Mu C."/>
            <person name="Tian Q."/>
            <person name="Mei H."/>
            <person name="Zhang T."/>
            <person name="Gao T."/>
            <person name="Zhang H."/>
        </authorList>
    </citation>
    <scope>NUCLEOTIDE SEQUENCE</scope>
    <source>
        <strain evidence="2">3651</strain>
    </source>
</reference>
<comment type="caution">
    <text evidence="2">The sequence shown here is derived from an EMBL/GenBank/DDBJ whole genome shotgun (WGS) entry which is preliminary data.</text>
</comment>
<evidence type="ECO:0000313" key="3">
    <source>
        <dbReference type="Proteomes" id="UP001293254"/>
    </source>
</evidence>
<feature type="region of interest" description="Disordered" evidence="1">
    <location>
        <begin position="30"/>
        <end position="109"/>
    </location>
</feature>
<dbReference type="EMBL" id="JACGWO010000011">
    <property type="protein sequence ID" value="KAK4415459.1"/>
    <property type="molecule type" value="Genomic_DNA"/>
</dbReference>
<proteinExistence type="predicted"/>
<accession>A0AAE2CAV3</accession>
<dbReference type="Proteomes" id="UP001293254">
    <property type="component" value="Unassembled WGS sequence"/>
</dbReference>
<protein>
    <submittedName>
        <fullName evidence="2">Uncharacterized protein</fullName>
    </submittedName>
</protein>
<feature type="compositionally biased region" description="Polar residues" evidence="1">
    <location>
        <begin position="64"/>
        <end position="79"/>
    </location>
</feature>